<comment type="caution">
    <text evidence="10">The sequence shown here is derived from an EMBL/GenBank/DDBJ whole genome shotgun (WGS) entry which is preliminary data.</text>
</comment>
<dbReference type="GO" id="GO:0016887">
    <property type="term" value="F:ATP hydrolysis activity"/>
    <property type="evidence" value="ECO:0007669"/>
    <property type="project" value="InterPro"/>
</dbReference>
<dbReference type="Proteomes" id="UP000023435">
    <property type="component" value="Unassembled WGS sequence"/>
</dbReference>
<feature type="domain" description="ABC transporter" evidence="9">
    <location>
        <begin position="27"/>
        <end position="261"/>
    </location>
</feature>
<dbReference type="SMART" id="SM00382">
    <property type="entry name" value="AAA"/>
    <property type="match status" value="1"/>
</dbReference>
<dbReference type="GO" id="GO:0015417">
    <property type="term" value="F:ABC-type polyamine transporter activity"/>
    <property type="evidence" value="ECO:0007669"/>
    <property type="project" value="UniProtKB-EC"/>
</dbReference>
<evidence type="ECO:0000256" key="2">
    <source>
        <dbReference type="ARBA" id="ARBA00022475"/>
    </source>
</evidence>
<dbReference type="Gene3D" id="2.40.50.100">
    <property type="match status" value="1"/>
</dbReference>
<comment type="catalytic activity">
    <reaction evidence="8">
        <text>ATP + H2O + polyamine-[polyamine-binding protein]Side 1 = ADP + phosphate + polyamineSide 2 + [polyamine-binding protein]Side 1.</text>
        <dbReference type="EC" id="7.6.2.11"/>
    </reaction>
</comment>
<dbReference type="PROSITE" id="PS00211">
    <property type="entry name" value="ABC_TRANSPORTER_1"/>
    <property type="match status" value="1"/>
</dbReference>
<dbReference type="PANTHER" id="PTHR42781:SF5">
    <property type="entry name" value="PUTRESCINE TRANSPORT ATP-BINDING PROTEIN POTG"/>
    <property type="match status" value="1"/>
</dbReference>
<evidence type="ECO:0000313" key="11">
    <source>
        <dbReference type="Proteomes" id="UP000023435"/>
    </source>
</evidence>
<dbReference type="PANTHER" id="PTHR42781">
    <property type="entry name" value="SPERMIDINE/PUTRESCINE IMPORT ATP-BINDING PROTEIN POTA"/>
    <property type="match status" value="1"/>
</dbReference>
<dbReference type="EMBL" id="JAJA02000001">
    <property type="protein sequence ID" value="KWS03025.1"/>
    <property type="molecule type" value="Genomic_DNA"/>
</dbReference>
<dbReference type="FunFam" id="3.40.50.300:FF:000133">
    <property type="entry name" value="Spermidine/putrescine import ATP-binding protein PotA"/>
    <property type="match status" value="1"/>
</dbReference>
<evidence type="ECO:0000256" key="7">
    <source>
        <dbReference type="ARBA" id="ARBA00023136"/>
    </source>
</evidence>
<dbReference type="EC" id="7.6.2.11" evidence="8"/>
<evidence type="ECO:0000313" key="10">
    <source>
        <dbReference type="EMBL" id="KWS03025.1"/>
    </source>
</evidence>
<dbReference type="Gene3D" id="3.40.50.300">
    <property type="entry name" value="P-loop containing nucleotide triphosphate hydrolases"/>
    <property type="match status" value="1"/>
</dbReference>
<evidence type="ECO:0000256" key="3">
    <source>
        <dbReference type="ARBA" id="ARBA00022519"/>
    </source>
</evidence>
<sequence length="388" mass="42629">MSVPTPRSAATPAAVEPWRDPAAQPFVRIEGVTKTFGKVYACDDISLDVYRGEFFALLGGSGSGKSTLLRVLAGFESPDRGRVLIDGVDVTDLPPYQRPVNMMFQSYALFPHMSVAQNIAFGLKHSSGADRLGAGEIRDRVQAMLELVRMPQLGNRRPDQLSGGQRQRVALARALAKQPKLLLLDEPLGALDKKLREHTQFELVSIQERVGTTFIMVTHDQEEAMTMSSRIAVMDAGRIVQVSTPAVLYEYPSTRFVAEFIGGINLLDGRVLGHEENNLRIQCDEVGGELLARHPDPLPEGTAVGIAVRPEKIDVHETRPEGMDNVVVGKVRDIAYLGDVSIYHVQTQAGAIVRVQETHVARSSQPHYDWDDTLWLSWDAASAVVLTS</sequence>
<dbReference type="InterPro" id="IPR003593">
    <property type="entry name" value="AAA+_ATPase"/>
</dbReference>
<comment type="function">
    <text evidence="8">Part of the ABC transporter complex PotABCD involved in spermidine/putrescine import. Responsible for energy coupling to the transport system.</text>
</comment>
<evidence type="ECO:0000259" key="9">
    <source>
        <dbReference type="PROSITE" id="PS50893"/>
    </source>
</evidence>
<dbReference type="OrthoDB" id="9802264at2"/>
<keyword evidence="5 8" id="KW-0067">ATP-binding</keyword>
<dbReference type="InterPro" id="IPR027417">
    <property type="entry name" value="P-loop_NTPase"/>
</dbReference>
<accession>A0A108U5P2</accession>
<evidence type="ECO:0000256" key="5">
    <source>
        <dbReference type="ARBA" id="ARBA00022840"/>
    </source>
</evidence>
<keyword evidence="2 8" id="KW-1003">Cell membrane</keyword>
<keyword evidence="4 8" id="KW-0547">Nucleotide-binding</keyword>
<dbReference type="Pfam" id="PF00005">
    <property type="entry name" value="ABC_tran"/>
    <property type="match status" value="1"/>
</dbReference>
<comment type="subunit">
    <text evidence="8">The complex is composed of two ATP-binding proteins (PotA), two transmembrane proteins (PotB and PotC) and a solute-binding protein (PotD).</text>
</comment>
<dbReference type="GO" id="GO:0015847">
    <property type="term" value="P:putrescine transport"/>
    <property type="evidence" value="ECO:0007669"/>
    <property type="project" value="UniProtKB-ARBA"/>
</dbReference>
<name>A0A108U5P2_9GAMM</name>
<dbReference type="GO" id="GO:0043190">
    <property type="term" value="C:ATP-binding cassette (ABC) transporter complex"/>
    <property type="evidence" value="ECO:0007669"/>
    <property type="project" value="InterPro"/>
</dbReference>
<comment type="similarity">
    <text evidence="8">Belongs to the ABC transporter superfamily. Spermidine/putrescine importer (TC 3.A.1.11.1) family.</text>
</comment>
<evidence type="ECO:0000256" key="8">
    <source>
        <dbReference type="RuleBase" id="RU364083"/>
    </source>
</evidence>
<organism evidence="10 11">
    <name type="scientific">Lysobacter capsici AZ78</name>
    <dbReference type="NCBI Taxonomy" id="1444315"/>
    <lineage>
        <taxon>Bacteria</taxon>
        <taxon>Pseudomonadati</taxon>
        <taxon>Pseudomonadota</taxon>
        <taxon>Gammaproteobacteria</taxon>
        <taxon>Lysobacterales</taxon>
        <taxon>Lysobacteraceae</taxon>
        <taxon>Lysobacter</taxon>
    </lineage>
</organism>
<dbReference type="SUPFAM" id="SSF52540">
    <property type="entry name" value="P-loop containing nucleoside triphosphate hydrolases"/>
    <property type="match status" value="1"/>
</dbReference>
<dbReference type="Pfam" id="PF08402">
    <property type="entry name" value="TOBE_2"/>
    <property type="match status" value="1"/>
</dbReference>
<keyword evidence="7 8" id="KW-0472">Membrane</keyword>
<dbReference type="AlphaFoldDB" id="A0A108U5P2"/>
<proteinExistence type="inferred from homology"/>
<dbReference type="InterPro" id="IPR013611">
    <property type="entry name" value="Transp-assoc_OB_typ2"/>
</dbReference>
<dbReference type="InterPro" id="IPR003439">
    <property type="entry name" value="ABC_transporter-like_ATP-bd"/>
</dbReference>
<evidence type="ECO:0000256" key="1">
    <source>
        <dbReference type="ARBA" id="ARBA00022448"/>
    </source>
</evidence>
<gene>
    <name evidence="8" type="primary">potA</name>
    <name evidence="10" type="ORF">AZ78_0571</name>
</gene>
<keyword evidence="3" id="KW-0997">Cell inner membrane</keyword>
<dbReference type="InterPro" id="IPR017871">
    <property type="entry name" value="ABC_transporter-like_CS"/>
</dbReference>
<dbReference type="InterPro" id="IPR008995">
    <property type="entry name" value="Mo/tungstate-bd_C_term_dom"/>
</dbReference>
<dbReference type="PROSITE" id="PS50893">
    <property type="entry name" value="ABC_TRANSPORTER_2"/>
    <property type="match status" value="1"/>
</dbReference>
<dbReference type="InterPro" id="IPR050093">
    <property type="entry name" value="ABC_SmlMolc_Importer"/>
</dbReference>
<evidence type="ECO:0000256" key="4">
    <source>
        <dbReference type="ARBA" id="ARBA00022741"/>
    </source>
</evidence>
<dbReference type="NCBIfam" id="TIGR01187">
    <property type="entry name" value="potA"/>
    <property type="match status" value="1"/>
</dbReference>
<evidence type="ECO:0000256" key="6">
    <source>
        <dbReference type="ARBA" id="ARBA00022967"/>
    </source>
</evidence>
<keyword evidence="1 8" id="KW-0813">Transport</keyword>
<dbReference type="InterPro" id="IPR005893">
    <property type="entry name" value="PotA-like"/>
</dbReference>
<reference evidence="10 11" key="1">
    <citation type="journal article" date="2014" name="Genome Announc.">
        <title>Draft Genome Sequence of Lysobacter capsici AZ78, a Bacterium Antagonistic to Plant-Pathogenic Oomycetes.</title>
        <authorList>
            <person name="Puopolo G."/>
            <person name="Sonego P."/>
            <person name="Engelen K."/>
            <person name="Pertot I."/>
        </authorList>
    </citation>
    <scope>NUCLEOTIDE SEQUENCE [LARGE SCALE GENOMIC DNA]</scope>
    <source>
        <strain evidence="10 11">AZ78</strain>
    </source>
</reference>
<protein>
    <recommendedName>
        <fullName evidence="8">Spermidine/putrescine import ATP-binding protein PotA</fullName>
        <ecNumber evidence="8">7.6.2.11</ecNumber>
    </recommendedName>
</protein>
<keyword evidence="11" id="KW-1185">Reference proteome</keyword>
<keyword evidence="6 8" id="KW-1278">Translocase</keyword>
<dbReference type="SUPFAM" id="SSF50331">
    <property type="entry name" value="MOP-like"/>
    <property type="match status" value="1"/>
</dbReference>
<dbReference type="GO" id="GO:0005524">
    <property type="term" value="F:ATP binding"/>
    <property type="evidence" value="ECO:0007669"/>
    <property type="project" value="UniProtKB-KW"/>
</dbReference>